<keyword evidence="3 6" id="KW-0103">Bromodomain</keyword>
<evidence type="ECO:0000256" key="2">
    <source>
        <dbReference type="ARBA" id="ARBA00023015"/>
    </source>
</evidence>
<dbReference type="OrthoDB" id="21648at2759"/>
<reference evidence="9 10" key="1">
    <citation type="submission" date="2019-07" db="EMBL/GenBank/DDBJ databases">
        <title>Draft genome assembly of a fouling barnacle, Amphibalanus amphitrite (Darwin, 1854): The first reference genome for Thecostraca.</title>
        <authorList>
            <person name="Kim W."/>
        </authorList>
    </citation>
    <scope>NUCLEOTIDE SEQUENCE [LARGE SCALE GENOMIC DNA]</scope>
    <source>
        <strain evidence="9">SNU_AA5</strain>
        <tissue evidence="9">Soma without cirri and trophi</tissue>
    </source>
</reference>
<feature type="compositionally biased region" description="Basic and acidic residues" evidence="7">
    <location>
        <begin position="10"/>
        <end position="22"/>
    </location>
</feature>
<dbReference type="PANTHER" id="PTHR22881">
    <property type="entry name" value="BROMODOMAIN CONTAINING PROTEIN"/>
    <property type="match status" value="1"/>
</dbReference>
<feature type="compositionally biased region" description="Basic residues" evidence="7">
    <location>
        <begin position="74"/>
        <end position="95"/>
    </location>
</feature>
<dbReference type="Proteomes" id="UP000440578">
    <property type="component" value="Unassembled WGS sequence"/>
</dbReference>
<dbReference type="EMBL" id="VIIS01001525">
    <property type="protein sequence ID" value="KAF0296892.1"/>
    <property type="molecule type" value="Genomic_DNA"/>
</dbReference>
<protein>
    <submittedName>
        <fullName evidence="9">Bromodomain-containing protein 7</fullName>
    </submittedName>
</protein>
<evidence type="ECO:0000256" key="3">
    <source>
        <dbReference type="ARBA" id="ARBA00023117"/>
    </source>
</evidence>
<dbReference type="PRINTS" id="PR00503">
    <property type="entry name" value="BROMODOMAIN"/>
</dbReference>
<dbReference type="Gene3D" id="1.20.920.10">
    <property type="entry name" value="Bromodomain-like"/>
    <property type="match status" value="1"/>
</dbReference>
<accession>A0A6A4W1B7</accession>
<evidence type="ECO:0000256" key="1">
    <source>
        <dbReference type="ARBA" id="ARBA00004123"/>
    </source>
</evidence>
<dbReference type="InterPro" id="IPR036427">
    <property type="entry name" value="Bromodomain-like_sf"/>
</dbReference>
<dbReference type="GO" id="GO:0005634">
    <property type="term" value="C:nucleus"/>
    <property type="evidence" value="ECO:0007669"/>
    <property type="project" value="UniProtKB-SubCell"/>
</dbReference>
<sequence>MGKEKKHKEYKPDKREKYEELPVSRPAGLKLVLKVGGSPVPESSEARAETPPAQAVAPLRLNMAAISEAETHHKERKHKKKKKKEKEKHKHKKERRLLEGADPDHEMSPGPETGRDSRQSSGTEEAPSQGTASSPERCRTVSPPPEPAAAGGAEDASPEGPPLRRFLEHLLRGLQEKDTRGFFSVPVTDDVAPGYSSIIDTPMDFSTIAQKVRDGLYPGLAAFKEDFRLMCCNAMTYNRMDTIYYRTAKRLLHIGSKAEPEGGQAPPARSATPAESVPEPEVRLTRSSVPEPERPAESPQQDVVPEEQEDEESMDVSEPTEPAVRASVRLTRSESSEALSAVPSTSRAEQPQQEARPKRAATDVATPQAAPKPAASGKLGFLRQRSDGTTSLAIVAGGGERAGPVATVGSLTGRLQQGVPHLPTFRDDKRNQAKPVKPLYYGAYSSFAPSYDSTFATVSYSESELLFETLAGSATGQQLAHSSVRQAADDCDIAIDLVDSVLDALTDGQHRRLEQRRRLVDQALAGAAATAAAAPAPAPAPPSPAPAPAADAPVDFAALRSLGELGIDVGFVDGLEEEERRHRDTELRLGQTAELLSSLNAAQQRRLSLPPDAGLPPPSQQELQLADEVSAGLAELVKHVPPGEVAPQAAVRKAMGVGLLPAGQAPVRPAAAPVRTPATATSTPAHPSLRTLLARV</sequence>
<proteinExistence type="predicted"/>
<dbReference type="AlphaFoldDB" id="A0A6A4W1B7"/>
<name>A0A6A4W1B7_AMPAM</name>
<feature type="compositionally biased region" description="Acidic residues" evidence="7">
    <location>
        <begin position="304"/>
        <end position="315"/>
    </location>
</feature>
<evidence type="ECO:0000256" key="4">
    <source>
        <dbReference type="ARBA" id="ARBA00023163"/>
    </source>
</evidence>
<feature type="region of interest" description="Disordered" evidence="7">
    <location>
        <begin position="1"/>
        <end position="162"/>
    </location>
</feature>
<dbReference type="PANTHER" id="PTHR22881:SF27">
    <property type="entry name" value="BROMODOMAIN CONTAINING 7_9"/>
    <property type="match status" value="1"/>
</dbReference>
<dbReference type="Pfam" id="PF12024">
    <property type="entry name" value="DUF3512"/>
    <property type="match status" value="1"/>
</dbReference>
<keyword evidence="4" id="KW-0804">Transcription</keyword>
<keyword evidence="5" id="KW-0539">Nucleus</keyword>
<evidence type="ECO:0000256" key="7">
    <source>
        <dbReference type="SAM" id="MobiDB-lite"/>
    </source>
</evidence>
<feature type="region of interest" description="Disordered" evidence="7">
    <location>
        <begin position="405"/>
        <end position="431"/>
    </location>
</feature>
<feature type="region of interest" description="Disordered" evidence="7">
    <location>
        <begin position="531"/>
        <end position="551"/>
    </location>
</feature>
<dbReference type="Pfam" id="PF00439">
    <property type="entry name" value="Bromodomain"/>
    <property type="match status" value="1"/>
</dbReference>
<dbReference type="InterPro" id="IPR001487">
    <property type="entry name" value="Bromodomain"/>
</dbReference>
<evidence type="ECO:0000259" key="8">
    <source>
        <dbReference type="PROSITE" id="PS50014"/>
    </source>
</evidence>
<evidence type="ECO:0000256" key="5">
    <source>
        <dbReference type="ARBA" id="ARBA00023242"/>
    </source>
</evidence>
<dbReference type="InterPro" id="IPR021900">
    <property type="entry name" value="DUF3512"/>
</dbReference>
<feature type="compositionally biased region" description="Pro residues" evidence="7">
    <location>
        <begin position="536"/>
        <end position="547"/>
    </location>
</feature>
<comment type="caution">
    <text evidence="9">The sequence shown here is derived from an EMBL/GenBank/DDBJ whole genome shotgun (WGS) entry which is preliminary data.</text>
</comment>
<dbReference type="GO" id="GO:0006357">
    <property type="term" value="P:regulation of transcription by RNA polymerase II"/>
    <property type="evidence" value="ECO:0007669"/>
    <property type="project" value="TreeGrafter"/>
</dbReference>
<evidence type="ECO:0000313" key="9">
    <source>
        <dbReference type="EMBL" id="KAF0296892.1"/>
    </source>
</evidence>
<keyword evidence="2" id="KW-0805">Transcription regulation</keyword>
<dbReference type="PROSITE" id="PS50014">
    <property type="entry name" value="BROMODOMAIN_2"/>
    <property type="match status" value="1"/>
</dbReference>
<comment type="subcellular location">
    <subcellularLocation>
        <location evidence="1">Nucleus</location>
    </subcellularLocation>
</comment>
<feature type="compositionally biased region" description="Basic and acidic residues" evidence="7">
    <location>
        <begin position="96"/>
        <end position="118"/>
    </location>
</feature>
<dbReference type="SUPFAM" id="SSF47370">
    <property type="entry name" value="Bromodomain"/>
    <property type="match status" value="1"/>
</dbReference>
<dbReference type="InterPro" id="IPR051831">
    <property type="entry name" value="Bromodomain_contain_prot"/>
</dbReference>
<feature type="compositionally biased region" description="Polar residues" evidence="7">
    <location>
        <begin position="336"/>
        <end position="353"/>
    </location>
</feature>
<dbReference type="EMBL" id="VIIS01001525">
    <property type="protein sequence ID" value="KAF0296893.1"/>
    <property type="molecule type" value="Genomic_DNA"/>
</dbReference>
<feature type="region of interest" description="Disordered" evidence="7">
    <location>
        <begin position="257"/>
        <end position="383"/>
    </location>
</feature>
<evidence type="ECO:0000256" key="6">
    <source>
        <dbReference type="PROSITE-ProRule" id="PRU00035"/>
    </source>
</evidence>
<feature type="compositionally biased region" description="Polar residues" evidence="7">
    <location>
        <begin position="119"/>
        <end position="134"/>
    </location>
</feature>
<evidence type="ECO:0000313" key="10">
    <source>
        <dbReference type="Proteomes" id="UP000440578"/>
    </source>
</evidence>
<organism evidence="9 10">
    <name type="scientific">Amphibalanus amphitrite</name>
    <name type="common">Striped barnacle</name>
    <name type="synonym">Balanus amphitrite</name>
    <dbReference type="NCBI Taxonomy" id="1232801"/>
    <lineage>
        <taxon>Eukaryota</taxon>
        <taxon>Metazoa</taxon>
        <taxon>Ecdysozoa</taxon>
        <taxon>Arthropoda</taxon>
        <taxon>Crustacea</taxon>
        <taxon>Multicrustacea</taxon>
        <taxon>Cirripedia</taxon>
        <taxon>Thoracica</taxon>
        <taxon>Thoracicalcarea</taxon>
        <taxon>Balanomorpha</taxon>
        <taxon>Balanoidea</taxon>
        <taxon>Balanidae</taxon>
        <taxon>Amphibalaninae</taxon>
        <taxon>Amphibalanus</taxon>
    </lineage>
</organism>
<dbReference type="SMART" id="SM00297">
    <property type="entry name" value="BROMO"/>
    <property type="match status" value="1"/>
</dbReference>
<feature type="domain" description="Bromo" evidence="8">
    <location>
        <begin position="175"/>
        <end position="245"/>
    </location>
</feature>
<gene>
    <name evidence="9" type="primary">brd9_1</name>
    <name evidence="9" type="ORF">FJT64_005633</name>
</gene>
<keyword evidence="10" id="KW-1185">Reference proteome</keyword>